<dbReference type="PANTHER" id="PTHR15532">
    <property type="match status" value="1"/>
</dbReference>
<dbReference type="Proteomes" id="UP000749559">
    <property type="component" value="Unassembled WGS sequence"/>
</dbReference>
<dbReference type="Gene3D" id="2.70.98.70">
    <property type="match status" value="1"/>
</dbReference>
<keyword evidence="1" id="KW-0732">Signal</keyword>
<keyword evidence="2" id="KW-0812">Transmembrane</keyword>
<reference evidence="3" key="1">
    <citation type="submission" date="2022-03" db="EMBL/GenBank/DDBJ databases">
        <authorList>
            <person name="Martin C."/>
        </authorList>
    </citation>
    <scope>NUCLEOTIDE SEQUENCE</scope>
</reference>
<evidence type="ECO:0000256" key="1">
    <source>
        <dbReference type="ARBA" id="ARBA00022729"/>
    </source>
</evidence>
<dbReference type="AlphaFoldDB" id="A0A8S4QBG9"/>
<protein>
    <submittedName>
        <fullName evidence="3">Uncharacterized protein</fullName>
    </submittedName>
</protein>
<evidence type="ECO:0000256" key="2">
    <source>
        <dbReference type="SAM" id="Phobius"/>
    </source>
</evidence>
<dbReference type="InterPro" id="IPR052447">
    <property type="entry name" value="Dermatan-Sulfate_Isomerase"/>
</dbReference>
<comment type="caution">
    <text evidence="3">The sequence shown here is derived from an EMBL/GenBank/DDBJ whole genome shotgun (WGS) entry which is preliminary data.</text>
</comment>
<sequence length="404" mass="45406">ATPPIKNDIPSLRIFPDWGVVTYGGGQDLKDGATFLSFKSSKLHGRVVSALVEKQHKGLSWANFNPGHEHPDQNSFVFAPNGKLLVTDGLYSMKWTYTNNVMMFSPSTASKCSKPWAGQIQDCAKWLEFRRVNGVTEWMDAKIVFVSQMQGMLYLVGEAAKAYPKSLKLKSVARHLLLLNSQLLLISDHVEVATDSPLTHWSTYFNNYENKFQVLNDFSHKGAKMVIDDEEYRIIVKVADSENQPDVNITEIVSSKDGKVWTLSNLNISSNLQGRTTDIFYILHSPSITLKDVQITPHLNTKTEIKLKVNNENTLISIAHGNGDSNRGCVVHVQDSADKVIFTNQYDPSFDLDKVLAENDEKSKTTPKGTLQISIIVAIFGIYFIYKRFKLSRLKRCSSVLNKL</sequence>
<dbReference type="PANTHER" id="PTHR15532:SF5">
    <property type="entry name" value="SULFOTRANSFERASE DOMAIN-CONTAINING PROTEIN"/>
    <property type="match status" value="1"/>
</dbReference>
<organism evidence="3 4">
    <name type="scientific">Owenia fusiformis</name>
    <name type="common">Polychaete worm</name>
    <dbReference type="NCBI Taxonomy" id="6347"/>
    <lineage>
        <taxon>Eukaryota</taxon>
        <taxon>Metazoa</taxon>
        <taxon>Spiralia</taxon>
        <taxon>Lophotrochozoa</taxon>
        <taxon>Annelida</taxon>
        <taxon>Polychaeta</taxon>
        <taxon>Sedentaria</taxon>
        <taxon>Canalipalpata</taxon>
        <taxon>Sabellida</taxon>
        <taxon>Oweniida</taxon>
        <taxon>Oweniidae</taxon>
        <taxon>Owenia</taxon>
    </lineage>
</organism>
<evidence type="ECO:0000313" key="3">
    <source>
        <dbReference type="EMBL" id="CAH1801954.1"/>
    </source>
</evidence>
<gene>
    <name evidence="3" type="ORF">OFUS_LOCUS25683</name>
</gene>
<name>A0A8S4QBG9_OWEFU</name>
<dbReference type="OrthoDB" id="6281825at2759"/>
<proteinExistence type="predicted"/>
<dbReference type="EMBL" id="CAIIXF020000012">
    <property type="protein sequence ID" value="CAH1801954.1"/>
    <property type="molecule type" value="Genomic_DNA"/>
</dbReference>
<accession>A0A8S4QBG9</accession>
<keyword evidence="2" id="KW-0472">Membrane</keyword>
<keyword evidence="4" id="KW-1185">Reference proteome</keyword>
<evidence type="ECO:0000313" key="4">
    <source>
        <dbReference type="Proteomes" id="UP000749559"/>
    </source>
</evidence>
<feature type="non-terminal residue" evidence="3">
    <location>
        <position position="1"/>
    </location>
</feature>
<feature type="transmembrane region" description="Helical" evidence="2">
    <location>
        <begin position="369"/>
        <end position="386"/>
    </location>
</feature>
<dbReference type="GO" id="GO:0047757">
    <property type="term" value="F:chondroitin-glucuronate 5-epimerase activity"/>
    <property type="evidence" value="ECO:0007669"/>
    <property type="project" value="TreeGrafter"/>
</dbReference>
<keyword evidence="2" id="KW-1133">Transmembrane helix</keyword>